<dbReference type="PANTHER" id="PTHR21261">
    <property type="entry name" value="BEAT PROTEIN"/>
    <property type="match status" value="1"/>
</dbReference>
<dbReference type="Proteomes" id="UP000279307">
    <property type="component" value="Chromosome 13"/>
</dbReference>
<evidence type="ECO:0000313" key="2">
    <source>
        <dbReference type="EMBL" id="RLU15473.1"/>
    </source>
</evidence>
<dbReference type="EMBL" id="QOIP01000013">
    <property type="protein sequence ID" value="RLU15473.1"/>
    <property type="molecule type" value="Genomic_DNA"/>
</dbReference>
<protein>
    <recommendedName>
        <fullName evidence="3">Ig-like domain-containing protein</fullName>
    </recommendedName>
</protein>
<evidence type="ECO:0000256" key="1">
    <source>
        <dbReference type="SAM" id="SignalP"/>
    </source>
</evidence>
<reference evidence="2" key="2">
    <citation type="submission" date="2018-07" db="EMBL/GenBank/DDBJ databases">
        <authorList>
            <person name="Mckenzie S.K."/>
            <person name="Kronauer D.J.C."/>
        </authorList>
    </citation>
    <scope>NUCLEOTIDE SEQUENCE</scope>
    <source>
        <strain evidence="2">Clonal line C1</strain>
    </source>
</reference>
<accession>A0A3L8D626</accession>
<organism evidence="2">
    <name type="scientific">Ooceraea biroi</name>
    <name type="common">Clonal raider ant</name>
    <name type="synonym">Cerapachys biroi</name>
    <dbReference type="NCBI Taxonomy" id="2015173"/>
    <lineage>
        <taxon>Eukaryota</taxon>
        <taxon>Metazoa</taxon>
        <taxon>Ecdysozoa</taxon>
        <taxon>Arthropoda</taxon>
        <taxon>Hexapoda</taxon>
        <taxon>Insecta</taxon>
        <taxon>Pterygota</taxon>
        <taxon>Neoptera</taxon>
        <taxon>Endopterygota</taxon>
        <taxon>Hymenoptera</taxon>
        <taxon>Apocrita</taxon>
        <taxon>Aculeata</taxon>
        <taxon>Formicoidea</taxon>
        <taxon>Formicidae</taxon>
        <taxon>Dorylinae</taxon>
        <taxon>Ooceraea</taxon>
    </lineage>
</organism>
<dbReference type="Gene3D" id="2.60.40.10">
    <property type="entry name" value="Immunoglobulins"/>
    <property type="match status" value="1"/>
</dbReference>
<name>A0A3L8D626_OOCBI</name>
<dbReference type="OrthoDB" id="6478865at2759"/>
<keyword evidence="1" id="KW-0732">Signal</keyword>
<reference evidence="2" key="1">
    <citation type="journal article" date="2018" name="Genome Res.">
        <title>The genomic architecture and molecular evolution of ant odorant receptors.</title>
        <authorList>
            <person name="McKenzie S.K."/>
            <person name="Kronauer D.J.C."/>
        </authorList>
    </citation>
    <scope>NUCLEOTIDE SEQUENCE [LARGE SCALE GENOMIC DNA]</scope>
    <source>
        <strain evidence="2">Clonal line C1</strain>
    </source>
</reference>
<feature type="chain" id="PRO_5017937541" description="Ig-like domain-containing protein" evidence="1">
    <location>
        <begin position="28"/>
        <end position="346"/>
    </location>
</feature>
<gene>
    <name evidence="2" type="ORF">DMN91_012467</name>
</gene>
<comment type="caution">
    <text evidence="2">The sequence shown here is derived from an EMBL/GenBank/DDBJ whole genome shotgun (WGS) entry which is preliminary data.</text>
</comment>
<dbReference type="PANTHER" id="PTHR21261:SF2">
    <property type="entry name" value="GH04238P-RELATED"/>
    <property type="match status" value="1"/>
</dbReference>
<evidence type="ECO:0008006" key="3">
    <source>
        <dbReference type="Google" id="ProtNLM"/>
    </source>
</evidence>
<feature type="signal peptide" evidence="1">
    <location>
        <begin position="1"/>
        <end position="27"/>
    </location>
</feature>
<dbReference type="AlphaFoldDB" id="A0A3L8D626"/>
<dbReference type="InterPro" id="IPR013783">
    <property type="entry name" value="Ig-like_fold"/>
</dbReference>
<sequence length="346" mass="39123">MMTTMTTRCHWLLLVSSLLILGCILESQQLVIKSVNVPSAVKIGDVDHVILDCDYALENTSSHGLVVKWFFNDEQVVYQWIYGRVPVANELIARYVDLTYKASDDPFTEYRAIKLNKPGIHLTGDYTCVISTFEDERAANASMVIYSTEESFDFEYRKKNIDDKDILETTCKAKGLYPQPTLNISVKDVAEKQTLKPTVTLREDGLYDILSRVDLLDEQLPEAAELKCTLDIPRANYSVSRKTVYYSAGTASATSSATTIPHKMDIQTLDSSNSGNYCMVAATLSIAHRSVLSCYRYIWLFLPCFNNKTINTTLKSLARTETSTEDTESKHIKEKENNKIRVRDIL</sequence>
<proteinExistence type="predicted"/>